<reference evidence="2" key="1">
    <citation type="submission" date="2016-07" db="EMBL/GenBank/DDBJ databases">
        <authorList>
            <person name="Florea S."/>
            <person name="Webb J.S."/>
            <person name="Jaromczyk J."/>
            <person name="Schardl C.L."/>
        </authorList>
    </citation>
    <scope>NUCLEOTIDE SEQUENCE [LARGE SCALE GENOMIC DNA]</scope>
    <source>
        <strain evidence="2">MIT 01-6242</strain>
    </source>
</reference>
<sequence length="61" mass="6989">MLSLLEIQNHIKSSYILRYFVEVHRLWGFKLHQTLPFCVCKCTCGGDKGGGTKQDLMTMLV</sequence>
<dbReference type="KEGG" id="het:BBW65_02085"/>
<dbReference type="STRING" id="222136.BBW65_02085"/>
<evidence type="ECO:0000313" key="2">
    <source>
        <dbReference type="Proteomes" id="UP000092884"/>
    </source>
</evidence>
<keyword evidence="2" id="KW-1185">Reference proteome</keyword>
<accession>A0A1B1U4F6</accession>
<protein>
    <submittedName>
        <fullName evidence="1">Uncharacterized protein</fullName>
    </submittedName>
</protein>
<proteinExistence type="predicted"/>
<organism evidence="1 2">
    <name type="scientific">Helicobacter enhydrae</name>
    <dbReference type="NCBI Taxonomy" id="222136"/>
    <lineage>
        <taxon>Bacteria</taxon>
        <taxon>Pseudomonadati</taxon>
        <taxon>Campylobacterota</taxon>
        <taxon>Epsilonproteobacteria</taxon>
        <taxon>Campylobacterales</taxon>
        <taxon>Helicobacteraceae</taxon>
        <taxon>Helicobacter</taxon>
    </lineage>
</organism>
<evidence type="ECO:0000313" key="1">
    <source>
        <dbReference type="EMBL" id="ANV97667.1"/>
    </source>
</evidence>
<dbReference type="Proteomes" id="UP000092884">
    <property type="component" value="Chromosome"/>
</dbReference>
<dbReference type="EMBL" id="CP016503">
    <property type="protein sequence ID" value="ANV97667.1"/>
    <property type="molecule type" value="Genomic_DNA"/>
</dbReference>
<gene>
    <name evidence="1" type="ORF">BBW65_02085</name>
</gene>
<dbReference type="AlphaFoldDB" id="A0A1B1U4F6"/>
<name>A0A1B1U4F6_9HELI</name>